<dbReference type="SUPFAM" id="SSF52402">
    <property type="entry name" value="Adenine nucleotide alpha hydrolases-like"/>
    <property type="match status" value="1"/>
</dbReference>
<evidence type="ECO:0000313" key="2">
    <source>
        <dbReference type="EMBL" id="ELZ68589.1"/>
    </source>
</evidence>
<evidence type="ECO:0000259" key="1">
    <source>
        <dbReference type="Pfam" id="PF00582"/>
    </source>
</evidence>
<dbReference type="InterPro" id="IPR006016">
    <property type="entry name" value="UspA"/>
</dbReference>
<dbReference type="Gene3D" id="3.40.50.12370">
    <property type="match status" value="1"/>
</dbReference>
<sequence length="111" mass="11994">MIAVHVIEKAGGAPDKASVEQRELAADEMFQILRDRLQGVDIALQTEYLYGTDVGDAIITAAHDFDASTIVFTPRGGSRWLKLLTGDVTTTLVNESDLPVLVLPDPSEQPS</sequence>
<proteinExistence type="predicted"/>
<reference evidence="2 3" key="1">
    <citation type="journal article" date="2014" name="PLoS Genet.">
        <title>Phylogenetically driven sequencing of extremely halophilic archaea reveals strategies for static and dynamic osmo-response.</title>
        <authorList>
            <person name="Becker E.A."/>
            <person name="Seitzer P.M."/>
            <person name="Tritt A."/>
            <person name="Larsen D."/>
            <person name="Krusor M."/>
            <person name="Yao A.I."/>
            <person name="Wu D."/>
            <person name="Madern D."/>
            <person name="Eisen J.A."/>
            <person name="Darling A.E."/>
            <person name="Facciotti M.T."/>
        </authorList>
    </citation>
    <scope>NUCLEOTIDE SEQUENCE [LARGE SCALE GENOMIC DNA]</scope>
    <source>
        <strain evidence="3">DSM 18310 / JCM 13924 / TL6</strain>
    </source>
</reference>
<keyword evidence="3" id="KW-1185">Reference proteome</keyword>
<dbReference type="CDD" id="cd00293">
    <property type="entry name" value="USP-like"/>
    <property type="match status" value="1"/>
</dbReference>
<gene>
    <name evidence="2" type="ORF">C457_11311</name>
</gene>
<dbReference type="EMBL" id="AOLG01000035">
    <property type="protein sequence ID" value="ELZ68589.1"/>
    <property type="molecule type" value="Genomic_DNA"/>
</dbReference>
<dbReference type="AlphaFoldDB" id="M0GCQ8"/>
<feature type="domain" description="UspA" evidence="1">
    <location>
        <begin position="2"/>
        <end position="104"/>
    </location>
</feature>
<accession>M0GCQ8</accession>
<organism evidence="2 3">
    <name type="scientific">Haloferax prahovense (strain DSM 18310 / JCM 13924 / TL6)</name>
    <dbReference type="NCBI Taxonomy" id="1227461"/>
    <lineage>
        <taxon>Archaea</taxon>
        <taxon>Methanobacteriati</taxon>
        <taxon>Methanobacteriota</taxon>
        <taxon>Stenosarchaea group</taxon>
        <taxon>Halobacteria</taxon>
        <taxon>Halobacteriales</taxon>
        <taxon>Haloferacaceae</taxon>
        <taxon>Haloferax</taxon>
    </lineage>
</organism>
<protein>
    <submittedName>
        <fullName evidence="2">UspA domain protein</fullName>
    </submittedName>
</protein>
<name>M0GCQ8_HALPT</name>
<evidence type="ECO:0000313" key="3">
    <source>
        <dbReference type="Proteomes" id="UP000011559"/>
    </source>
</evidence>
<dbReference type="Proteomes" id="UP000011559">
    <property type="component" value="Unassembled WGS sequence"/>
</dbReference>
<comment type="caution">
    <text evidence="2">The sequence shown here is derived from an EMBL/GenBank/DDBJ whole genome shotgun (WGS) entry which is preliminary data.</text>
</comment>
<dbReference type="Pfam" id="PF00582">
    <property type="entry name" value="Usp"/>
    <property type="match status" value="1"/>
</dbReference>